<evidence type="ECO:0000256" key="8">
    <source>
        <dbReference type="PROSITE-ProRule" id="PRU00282"/>
    </source>
</evidence>
<dbReference type="GO" id="GO:0015217">
    <property type="term" value="F:ADP transmembrane transporter activity"/>
    <property type="evidence" value="ECO:0007669"/>
    <property type="project" value="TreeGrafter"/>
</dbReference>
<evidence type="ECO:0000256" key="4">
    <source>
        <dbReference type="ARBA" id="ARBA00022692"/>
    </source>
</evidence>
<keyword evidence="11" id="KW-1185">Reference proteome</keyword>
<organism evidence="10 11">
    <name type="scientific">Oncorhynchus mykiss</name>
    <name type="common">Rainbow trout</name>
    <name type="synonym">Salmo gairdneri</name>
    <dbReference type="NCBI Taxonomy" id="8022"/>
    <lineage>
        <taxon>Eukaryota</taxon>
        <taxon>Metazoa</taxon>
        <taxon>Chordata</taxon>
        <taxon>Craniata</taxon>
        <taxon>Vertebrata</taxon>
        <taxon>Euteleostomi</taxon>
        <taxon>Actinopterygii</taxon>
        <taxon>Neopterygii</taxon>
        <taxon>Teleostei</taxon>
        <taxon>Protacanthopterygii</taxon>
        <taxon>Salmoniformes</taxon>
        <taxon>Salmonidae</taxon>
        <taxon>Salmoninae</taxon>
        <taxon>Oncorhynchus</taxon>
    </lineage>
</organism>
<comment type="subcellular location">
    <subcellularLocation>
        <location evidence="1">Membrane</location>
        <topology evidence="1">Multi-pass membrane protein</topology>
    </subcellularLocation>
</comment>
<dbReference type="InterPro" id="IPR023395">
    <property type="entry name" value="MCP_dom_sf"/>
</dbReference>
<evidence type="ECO:0008006" key="12">
    <source>
        <dbReference type="Google" id="ProtNLM"/>
    </source>
</evidence>
<sequence length="203" mass="22450">MSTREFRFAEVFSYERLVHAMAGAVVRSVTVFFPLDTARLRLQGKASVVNVLMTTPLWVVNTRLKLQGAKFRNADLRPTNYSGIMGKGSCSMSLLSLEVFLIGAIAKAVATTVTYPLQTVQSILRFGQHTQHTGGSPLVNSLRSEMHLLINRVRKYGMLGLFKGLEAKLLQTVLTAALTFLLYEKIASSTFRVMGLKRPASSH</sequence>
<evidence type="ECO:0000256" key="7">
    <source>
        <dbReference type="ARBA" id="ARBA00023136"/>
    </source>
</evidence>
<dbReference type="GO" id="GO:0005347">
    <property type="term" value="F:ATP transmembrane transporter activity"/>
    <property type="evidence" value="ECO:0007669"/>
    <property type="project" value="TreeGrafter"/>
</dbReference>
<dbReference type="SUPFAM" id="SSF103506">
    <property type="entry name" value="Mitochondrial carrier"/>
    <property type="match status" value="1"/>
</dbReference>
<dbReference type="GO" id="GO:0005778">
    <property type="term" value="C:peroxisomal membrane"/>
    <property type="evidence" value="ECO:0007669"/>
    <property type="project" value="TreeGrafter"/>
</dbReference>
<dbReference type="Proteomes" id="UP000694395">
    <property type="component" value="Chromosome 12"/>
</dbReference>
<dbReference type="Pfam" id="PF00153">
    <property type="entry name" value="Mito_carr"/>
    <property type="match status" value="1"/>
</dbReference>
<keyword evidence="6" id="KW-1133">Transmembrane helix</keyword>
<evidence type="ECO:0000256" key="1">
    <source>
        <dbReference type="ARBA" id="ARBA00004141"/>
    </source>
</evidence>
<evidence type="ECO:0000256" key="6">
    <source>
        <dbReference type="ARBA" id="ARBA00022989"/>
    </source>
</evidence>
<reference evidence="10" key="2">
    <citation type="submission" date="2025-08" db="UniProtKB">
        <authorList>
            <consortium name="Ensembl"/>
        </authorList>
    </citation>
    <scope>IDENTIFICATION</scope>
</reference>
<evidence type="ECO:0000256" key="3">
    <source>
        <dbReference type="ARBA" id="ARBA00022448"/>
    </source>
</evidence>
<evidence type="ECO:0000256" key="2">
    <source>
        <dbReference type="ARBA" id="ARBA00006375"/>
    </source>
</evidence>
<reference evidence="10" key="1">
    <citation type="submission" date="2020-07" db="EMBL/GenBank/DDBJ databases">
        <title>A long reads based de novo assembly of the rainbow trout Arlee double haploid line genome.</title>
        <authorList>
            <person name="Gao G."/>
            <person name="Palti Y."/>
        </authorList>
    </citation>
    <scope>NUCLEOTIDE SEQUENCE [LARGE SCALE GENOMIC DNA]</scope>
</reference>
<feature type="repeat" description="Solcar" evidence="8">
    <location>
        <begin position="94"/>
        <end position="189"/>
    </location>
</feature>
<dbReference type="PANTHER" id="PTHR45939:SF4">
    <property type="entry name" value="PEROXISOMAL MEMBRANE PROTEIN PMP34"/>
    <property type="match status" value="1"/>
</dbReference>
<dbReference type="Ensembl" id="ENSOMYT00000094154.2">
    <property type="protein sequence ID" value="ENSOMYP00000086407.2"/>
    <property type="gene ID" value="ENSOMYG00000040005.2"/>
</dbReference>
<dbReference type="GO" id="GO:0015230">
    <property type="term" value="F:FAD transmembrane transporter activity"/>
    <property type="evidence" value="ECO:0007669"/>
    <property type="project" value="TreeGrafter"/>
</dbReference>
<keyword evidence="3 9" id="KW-0813">Transport</keyword>
<keyword evidence="4 8" id="KW-0812">Transmembrane</keyword>
<dbReference type="AlphaFoldDB" id="A0A8C7TPA8"/>
<accession>A0A8C7TPA8</accession>
<dbReference type="GO" id="GO:0080122">
    <property type="term" value="F:AMP transmembrane transporter activity"/>
    <property type="evidence" value="ECO:0007669"/>
    <property type="project" value="TreeGrafter"/>
</dbReference>
<evidence type="ECO:0000313" key="11">
    <source>
        <dbReference type="Proteomes" id="UP000694395"/>
    </source>
</evidence>
<dbReference type="GO" id="GO:0051724">
    <property type="term" value="F:NAD transmembrane transporter activity"/>
    <property type="evidence" value="ECO:0007669"/>
    <property type="project" value="TreeGrafter"/>
</dbReference>
<evidence type="ECO:0000256" key="9">
    <source>
        <dbReference type="RuleBase" id="RU000488"/>
    </source>
</evidence>
<keyword evidence="7 8" id="KW-0472">Membrane</keyword>
<name>A0A8C7TPA8_ONCMY</name>
<reference evidence="10" key="3">
    <citation type="submission" date="2025-09" db="UniProtKB">
        <authorList>
            <consortium name="Ensembl"/>
        </authorList>
    </citation>
    <scope>IDENTIFICATION</scope>
</reference>
<dbReference type="PROSITE" id="PS50920">
    <property type="entry name" value="SOLCAR"/>
    <property type="match status" value="1"/>
</dbReference>
<dbReference type="Gene3D" id="1.50.40.10">
    <property type="entry name" value="Mitochondrial carrier domain"/>
    <property type="match status" value="1"/>
</dbReference>
<keyword evidence="5" id="KW-0677">Repeat</keyword>
<comment type="similarity">
    <text evidence="2 9">Belongs to the mitochondrial carrier (TC 2.A.29) family.</text>
</comment>
<evidence type="ECO:0000313" key="10">
    <source>
        <dbReference type="Ensembl" id="ENSOMYP00000086407.2"/>
    </source>
</evidence>
<protein>
    <recommendedName>
        <fullName evidence="12">Peroxisomal membrane protein PMP34</fullName>
    </recommendedName>
</protein>
<dbReference type="GO" id="GO:0044610">
    <property type="term" value="F:FMN transmembrane transporter activity"/>
    <property type="evidence" value="ECO:0007669"/>
    <property type="project" value="TreeGrafter"/>
</dbReference>
<proteinExistence type="inferred from homology"/>
<dbReference type="InterPro" id="IPR052217">
    <property type="entry name" value="Mito/Peroxisomal_Carrier"/>
</dbReference>
<evidence type="ECO:0000256" key="5">
    <source>
        <dbReference type="ARBA" id="ARBA00022737"/>
    </source>
</evidence>
<dbReference type="GO" id="GO:0015228">
    <property type="term" value="F:coenzyme A transmembrane transporter activity"/>
    <property type="evidence" value="ECO:0007669"/>
    <property type="project" value="TreeGrafter"/>
</dbReference>
<dbReference type="GeneTree" id="ENSGT00920000149129"/>
<dbReference type="PANTHER" id="PTHR45939">
    <property type="entry name" value="PEROXISOMAL MEMBRANE PROTEIN PMP34-RELATED"/>
    <property type="match status" value="1"/>
</dbReference>
<dbReference type="InterPro" id="IPR018108">
    <property type="entry name" value="MCP_transmembrane"/>
</dbReference>